<dbReference type="Proteomes" id="UP001344888">
    <property type="component" value="Unassembled WGS sequence"/>
</dbReference>
<evidence type="ECO:0000313" key="4">
    <source>
        <dbReference type="Proteomes" id="UP001344888"/>
    </source>
</evidence>
<dbReference type="GO" id="GO:0000162">
    <property type="term" value="P:L-tryptophan biosynthetic process"/>
    <property type="evidence" value="ECO:0007669"/>
    <property type="project" value="TreeGrafter"/>
</dbReference>
<name>A0AAW9NQ98_9BACL</name>
<feature type="domain" description="Anthranilate synthase component I N-terminal" evidence="2">
    <location>
        <begin position="15"/>
        <end position="105"/>
    </location>
</feature>
<dbReference type="EMBL" id="JARSFG010000001">
    <property type="protein sequence ID" value="MEC1176936.1"/>
    <property type="molecule type" value="Genomic_DNA"/>
</dbReference>
<dbReference type="Gene3D" id="3.60.120.10">
    <property type="entry name" value="Anthranilate synthase"/>
    <property type="match status" value="1"/>
</dbReference>
<dbReference type="AlphaFoldDB" id="A0AAW9NQ98"/>
<proteinExistence type="predicted"/>
<dbReference type="InterPro" id="IPR019999">
    <property type="entry name" value="Anth_synth_I-like"/>
</dbReference>
<evidence type="ECO:0000259" key="2">
    <source>
        <dbReference type="Pfam" id="PF04715"/>
    </source>
</evidence>
<accession>A0AAW9NQ98</accession>
<dbReference type="RefSeq" id="WP_326121125.1">
    <property type="nucleotide sequence ID" value="NZ_JARSFG010000001.1"/>
</dbReference>
<dbReference type="GO" id="GO:0004049">
    <property type="term" value="F:anthranilate synthase activity"/>
    <property type="evidence" value="ECO:0007669"/>
    <property type="project" value="UniProtKB-EC"/>
</dbReference>
<evidence type="ECO:0000313" key="3">
    <source>
        <dbReference type="EMBL" id="MEC1176936.1"/>
    </source>
</evidence>
<keyword evidence="3" id="KW-0547">Nucleotide-binding</keyword>
<dbReference type="PANTHER" id="PTHR11236">
    <property type="entry name" value="AMINOBENZOATE/ANTHRANILATE SYNTHASE"/>
    <property type="match status" value="1"/>
</dbReference>
<reference evidence="3 4" key="1">
    <citation type="submission" date="2023-03" db="EMBL/GenBank/DDBJ databases">
        <title>Bacillus Genome Sequencing.</title>
        <authorList>
            <person name="Dunlap C."/>
        </authorList>
    </citation>
    <scope>NUCLEOTIDE SEQUENCE [LARGE SCALE GENOMIC DNA]</scope>
    <source>
        <strain evidence="3 4">B-59205</strain>
    </source>
</reference>
<protein>
    <submittedName>
        <fullName evidence="3">Metal ABC transporter ATP-binding protein</fullName>
    </submittedName>
</protein>
<keyword evidence="3" id="KW-0067">ATP-binding</keyword>
<sequence>MQKTSRTTIRKINGDCLTPIVLFNRLQGTQKFLLESATKHETAGRYSFIGANPRKTYSGKGNALQEISDVTYSHHGDLIQSLKQMMPRISQHTEYPFMGGAIGYIRENEMLFQVYDTVIIFDHMTDELAIVHTNIEIEQQTPNLDELIEQLTNGTTNENHHAAFADYRKFRIEQRAAYLYYVEFADHTLIGSSTHSVINVKDSVITTTLPTVREWTQDEQLPPSAHSIDALAEAAKSAPAMLGYIGFNGQIDFTAEG</sequence>
<dbReference type="SUPFAM" id="SSF56322">
    <property type="entry name" value="ADC synthase"/>
    <property type="match status" value="1"/>
</dbReference>
<dbReference type="InterPro" id="IPR006805">
    <property type="entry name" value="Anth_synth_I_N"/>
</dbReference>
<comment type="catalytic activity">
    <reaction evidence="1">
        <text>chorismate + L-glutamine = anthranilate + pyruvate + L-glutamate + H(+)</text>
        <dbReference type="Rhea" id="RHEA:21732"/>
        <dbReference type="ChEBI" id="CHEBI:15361"/>
        <dbReference type="ChEBI" id="CHEBI:15378"/>
        <dbReference type="ChEBI" id="CHEBI:16567"/>
        <dbReference type="ChEBI" id="CHEBI:29748"/>
        <dbReference type="ChEBI" id="CHEBI:29985"/>
        <dbReference type="ChEBI" id="CHEBI:58359"/>
        <dbReference type="EC" id="4.1.3.27"/>
    </reaction>
</comment>
<comment type="caution">
    <text evidence="3">The sequence shown here is derived from an EMBL/GenBank/DDBJ whole genome shotgun (WGS) entry which is preliminary data.</text>
</comment>
<dbReference type="GO" id="GO:0005524">
    <property type="term" value="F:ATP binding"/>
    <property type="evidence" value="ECO:0007669"/>
    <property type="project" value="UniProtKB-KW"/>
</dbReference>
<dbReference type="Pfam" id="PF04715">
    <property type="entry name" value="Anth_synt_I_N"/>
    <property type="match status" value="1"/>
</dbReference>
<dbReference type="PANTHER" id="PTHR11236:SF48">
    <property type="entry name" value="ISOCHORISMATE SYNTHASE MENF"/>
    <property type="match status" value="1"/>
</dbReference>
<evidence type="ECO:0000256" key="1">
    <source>
        <dbReference type="ARBA" id="ARBA00047683"/>
    </source>
</evidence>
<keyword evidence="4" id="KW-1185">Reference proteome</keyword>
<organism evidence="3 4">
    <name type="scientific">Metasolibacillus meyeri</name>
    <dbReference type="NCBI Taxonomy" id="1071052"/>
    <lineage>
        <taxon>Bacteria</taxon>
        <taxon>Bacillati</taxon>
        <taxon>Bacillota</taxon>
        <taxon>Bacilli</taxon>
        <taxon>Bacillales</taxon>
        <taxon>Caryophanaceae</taxon>
        <taxon>Metasolibacillus</taxon>
    </lineage>
</organism>
<dbReference type="InterPro" id="IPR005801">
    <property type="entry name" value="ADC_synthase"/>
</dbReference>
<gene>
    <name evidence="3" type="ORF">P9B03_00340</name>
</gene>